<evidence type="ECO:0000313" key="2">
    <source>
        <dbReference type="EMBL" id="QEG24267.1"/>
    </source>
</evidence>
<evidence type="ECO:0000256" key="1">
    <source>
        <dbReference type="SAM" id="Phobius"/>
    </source>
</evidence>
<keyword evidence="3" id="KW-1185">Reference proteome</keyword>
<protein>
    <submittedName>
        <fullName evidence="2">Uncharacterized protein</fullName>
    </submittedName>
</protein>
<sequence length="86" mass="9019">MGTGETMSSIKLKSQVSGEEIRDLTMQWGYQTATAKSGGASRQAEELVEARVIPAFLNRILNGLSMLAGAATAACLIAWILAAFSG</sequence>
<gene>
    <name evidence="2" type="ORF">MFFC18_41850</name>
</gene>
<organism evidence="2 3">
    <name type="scientific">Mariniblastus fucicola</name>
    <dbReference type="NCBI Taxonomy" id="980251"/>
    <lineage>
        <taxon>Bacteria</taxon>
        <taxon>Pseudomonadati</taxon>
        <taxon>Planctomycetota</taxon>
        <taxon>Planctomycetia</taxon>
        <taxon>Pirellulales</taxon>
        <taxon>Pirellulaceae</taxon>
        <taxon>Mariniblastus</taxon>
    </lineage>
</organism>
<evidence type="ECO:0000313" key="3">
    <source>
        <dbReference type="Proteomes" id="UP000322214"/>
    </source>
</evidence>
<feature type="transmembrane region" description="Helical" evidence="1">
    <location>
        <begin position="60"/>
        <end position="84"/>
    </location>
</feature>
<name>A0A5B9PC11_9BACT</name>
<dbReference type="AlphaFoldDB" id="A0A5B9PC11"/>
<accession>A0A5B9PC11</accession>
<keyword evidence="1" id="KW-0812">Transmembrane</keyword>
<dbReference type="KEGG" id="mff:MFFC18_41850"/>
<dbReference type="Proteomes" id="UP000322214">
    <property type="component" value="Chromosome"/>
</dbReference>
<keyword evidence="1" id="KW-1133">Transmembrane helix</keyword>
<keyword evidence="1" id="KW-0472">Membrane</keyword>
<reference evidence="2 3" key="1">
    <citation type="submission" date="2019-08" db="EMBL/GenBank/DDBJ databases">
        <title>Deep-cultivation of Planctomycetes and their phenomic and genomic characterization uncovers novel biology.</title>
        <authorList>
            <person name="Wiegand S."/>
            <person name="Jogler M."/>
            <person name="Boedeker C."/>
            <person name="Pinto D."/>
            <person name="Vollmers J."/>
            <person name="Rivas-Marin E."/>
            <person name="Kohn T."/>
            <person name="Peeters S.H."/>
            <person name="Heuer A."/>
            <person name="Rast P."/>
            <person name="Oberbeckmann S."/>
            <person name="Bunk B."/>
            <person name="Jeske O."/>
            <person name="Meyerdierks A."/>
            <person name="Storesund J.E."/>
            <person name="Kallscheuer N."/>
            <person name="Luecker S."/>
            <person name="Lage O.M."/>
            <person name="Pohl T."/>
            <person name="Merkel B.J."/>
            <person name="Hornburger P."/>
            <person name="Mueller R.-W."/>
            <person name="Bruemmer F."/>
            <person name="Labrenz M."/>
            <person name="Spormann A.M."/>
            <person name="Op den Camp H."/>
            <person name="Overmann J."/>
            <person name="Amann R."/>
            <person name="Jetten M.S.M."/>
            <person name="Mascher T."/>
            <person name="Medema M.H."/>
            <person name="Devos D.P."/>
            <person name="Kaster A.-K."/>
            <person name="Ovreas L."/>
            <person name="Rohde M."/>
            <person name="Galperin M.Y."/>
            <person name="Jogler C."/>
        </authorList>
    </citation>
    <scope>NUCLEOTIDE SEQUENCE [LARGE SCALE GENOMIC DNA]</scope>
    <source>
        <strain evidence="2 3">FC18</strain>
    </source>
</reference>
<dbReference type="EMBL" id="CP042912">
    <property type="protein sequence ID" value="QEG24267.1"/>
    <property type="molecule type" value="Genomic_DNA"/>
</dbReference>
<proteinExistence type="predicted"/>